<evidence type="ECO:0000256" key="1">
    <source>
        <dbReference type="SAM" id="MobiDB-lite"/>
    </source>
</evidence>
<dbReference type="EMBL" id="FOKQ01000015">
    <property type="protein sequence ID" value="SFC54644.1"/>
    <property type="molecule type" value="Genomic_DNA"/>
</dbReference>
<feature type="region of interest" description="Disordered" evidence="1">
    <location>
        <begin position="24"/>
        <end position="93"/>
    </location>
</feature>
<dbReference type="Pfam" id="PF14286">
    <property type="entry name" value="DHHW"/>
    <property type="match status" value="1"/>
</dbReference>
<proteinExistence type="predicted"/>
<sequence length="401" mass="44328">MKIKIFAACSAAMLMLAGCGNTIGQNKDMVVDPKPKTTEAVPTVDEDSAESEKSEEPTESAVDDKKKDDKKDEKKNSKATTTKAPETTTKAVTTTAEPELGSYEYFNGCILANSGTSQVRAMEEYYYNSENGRYLADCVDVYADSVGSGVNTYLMMIPTSQEFYIPDDLRGSYPDQKECADEVYSMMTSGKSVPINSTLEDHKGEYLYSRSDYHWQPLAAYYASKVFAEKAGVDFASLDSYEKVEREGYLGAFYSVNGIYPLEDAPDTFTYYKPANLDSLSVLFHDTYFGEGVPSSLFFEDNDISASYTVFVGTDDTILEVDTDVDNDRVLVIFKDSYGNALVPFLTSSFSKIYLCDNRFFNINSVDFAKEVGATDVLFALGAASSSSYDKISLIESNMNQ</sequence>
<dbReference type="RefSeq" id="WP_074961324.1">
    <property type="nucleotide sequence ID" value="NZ_FOKQ01000015.1"/>
</dbReference>
<dbReference type="OrthoDB" id="175771at2"/>
<dbReference type="Proteomes" id="UP000182192">
    <property type="component" value="Unassembled WGS sequence"/>
</dbReference>
<dbReference type="InterPro" id="IPR025945">
    <property type="entry name" value="DHHW"/>
</dbReference>
<keyword evidence="2" id="KW-0732">Signal</keyword>
<dbReference type="eggNOG" id="ENOG502Z8CW">
    <property type="taxonomic scope" value="Bacteria"/>
</dbReference>
<feature type="compositionally biased region" description="Basic and acidic residues" evidence="1">
    <location>
        <begin position="50"/>
        <end position="76"/>
    </location>
</feature>
<protein>
    <submittedName>
        <fullName evidence="3">DHHW protein</fullName>
    </submittedName>
</protein>
<feature type="chain" id="PRO_5010173008" evidence="2">
    <location>
        <begin position="25"/>
        <end position="401"/>
    </location>
</feature>
<reference evidence="3 4" key="1">
    <citation type="submission" date="2016-10" db="EMBL/GenBank/DDBJ databases">
        <authorList>
            <person name="de Groot N.N."/>
        </authorList>
    </citation>
    <scope>NUCLEOTIDE SEQUENCE [LARGE SCALE GENOMIC DNA]</scope>
    <source>
        <strain evidence="3 4">AR67</strain>
    </source>
</reference>
<accession>A0A1I1K1C8</accession>
<evidence type="ECO:0000256" key="2">
    <source>
        <dbReference type="SAM" id="SignalP"/>
    </source>
</evidence>
<gene>
    <name evidence="3" type="ORF">SAMN02910406_01900</name>
</gene>
<feature type="signal peptide" evidence="2">
    <location>
        <begin position="1"/>
        <end position="24"/>
    </location>
</feature>
<evidence type="ECO:0000313" key="3">
    <source>
        <dbReference type="EMBL" id="SFC54644.1"/>
    </source>
</evidence>
<feature type="compositionally biased region" description="Low complexity" evidence="1">
    <location>
        <begin position="78"/>
        <end position="93"/>
    </location>
</feature>
<evidence type="ECO:0000313" key="4">
    <source>
        <dbReference type="Proteomes" id="UP000182192"/>
    </source>
</evidence>
<name>A0A1I1K1C8_RUMAL</name>
<dbReference type="AlphaFoldDB" id="A0A1I1K1C8"/>
<dbReference type="PROSITE" id="PS51257">
    <property type="entry name" value="PROKAR_LIPOPROTEIN"/>
    <property type="match status" value="1"/>
</dbReference>
<organism evidence="3 4">
    <name type="scientific">Ruminococcus albus</name>
    <dbReference type="NCBI Taxonomy" id="1264"/>
    <lineage>
        <taxon>Bacteria</taxon>
        <taxon>Bacillati</taxon>
        <taxon>Bacillota</taxon>
        <taxon>Clostridia</taxon>
        <taxon>Eubacteriales</taxon>
        <taxon>Oscillospiraceae</taxon>
        <taxon>Ruminococcus</taxon>
    </lineage>
</organism>